<feature type="transmembrane region" description="Helical" evidence="1">
    <location>
        <begin position="52"/>
        <end position="71"/>
    </location>
</feature>
<reference evidence="2" key="1">
    <citation type="submission" date="2021-07" db="EMBL/GenBank/DDBJ databases">
        <title>Genome Resource of American Ginseng Black Spot Pathogen Alternaria panax.</title>
        <authorList>
            <person name="Qiu C."/>
            <person name="Wang W."/>
            <person name="Liu Z."/>
        </authorList>
    </citation>
    <scope>NUCLEOTIDE SEQUENCE</scope>
    <source>
        <strain evidence="2">BNCC115425</strain>
    </source>
</reference>
<organism evidence="2 3">
    <name type="scientific">Alternaria panax</name>
    <dbReference type="NCBI Taxonomy" id="48097"/>
    <lineage>
        <taxon>Eukaryota</taxon>
        <taxon>Fungi</taxon>
        <taxon>Dikarya</taxon>
        <taxon>Ascomycota</taxon>
        <taxon>Pezizomycotina</taxon>
        <taxon>Dothideomycetes</taxon>
        <taxon>Pleosporomycetidae</taxon>
        <taxon>Pleosporales</taxon>
        <taxon>Pleosporineae</taxon>
        <taxon>Pleosporaceae</taxon>
        <taxon>Alternaria</taxon>
        <taxon>Alternaria sect. Panax</taxon>
    </lineage>
</organism>
<dbReference type="AlphaFoldDB" id="A0AAD4I9T6"/>
<dbReference type="EMBL" id="JAANER010000005">
    <property type="protein sequence ID" value="KAG9189674.1"/>
    <property type="molecule type" value="Genomic_DNA"/>
</dbReference>
<evidence type="ECO:0000256" key="1">
    <source>
        <dbReference type="SAM" id="Phobius"/>
    </source>
</evidence>
<gene>
    <name evidence="2" type="ORF">G6011_06542</name>
</gene>
<keyword evidence="3" id="KW-1185">Reference proteome</keyword>
<sequence length="99" mass="11167">MGKAGAMRTLVQVPADINASFQHTGCRIGYACLLLAWVGFLADYWTGWSDGYVVWSRVINTILSYPLVLIIHHQLPSVKCIRLLCWSLVKMVVYAFYSV</sequence>
<name>A0AAD4I9T6_9PLEO</name>
<feature type="transmembrane region" description="Helical" evidence="1">
    <location>
        <begin position="28"/>
        <end position="46"/>
    </location>
</feature>
<keyword evidence="1" id="KW-0472">Membrane</keyword>
<comment type="caution">
    <text evidence="2">The sequence shown here is derived from an EMBL/GenBank/DDBJ whole genome shotgun (WGS) entry which is preliminary data.</text>
</comment>
<evidence type="ECO:0000313" key="3">
    <source>
        <dbReference type="Proteomes" id="UP001199106"/>
    </source>
</evidence>
<proteinExistence type="predicted"/>
<protein>
    <submittedName>
        <fullName evidence="2">Uncharacterized protein</fullName>
    </submittedName>
</protein>
<keyword evidence="1" id="KW-0812">Transmembrane</keyword>
<dbReference type="Proteomes" id="UP001199106">
    <property type="component" value="Unassembled WGS sequence"/>
</dbReference>
<keyword evidence="1" id="KW-1133">Transmembrane helix</keyword>
<evidence type="ECO:0000313" key="2">
    <source>
        <dbReference type="EMBL" id="KAG9189674.1"/>
    </source>
</evidence>
<accession>A0AAD4I9T6</accession>